<proteinExistence type="predicted"/>
<keyword evidence="4" id="KW-1185">Reference proteome</keyword>
<accession>A0AA39YEV0</accession>
<dbReference type="SUPFAM" id="SSF75304">
    <property type="entry name" value="Amidase signature (AS) enzymes"/>
    <property type="match status" value="1"/>
</dbReference>
<evidence type="ECO:0000313" key="3">
    <source>
        <dbReference type="EMBL" id="KAK0651054.1"/>
    </source>
</evidence>
<dbReference type="PANTHER" id="PTHR42678:SF37">
    <property type="entry name" value="AMIDASE C869.01-RELATED"/>
    <property type="match status" value="1"/>
</dbReference>
<protein>
    <submittedName>
        <fullName evidence="3">Amidase signature domain-containing protein</fullName>
    </submittedName>
</protein>
<reference evidence="3" key="1">
    <citation type="submission" date="2023-06" db="EMBL/GenBank/DDBJ databases">
        <title>Genome-scale phylogeny and comparative genomics of the fungal order Sordariales.</title>
        <authorList>
            <consortium name="Lawrence Berkeley National Laboratory"/>
            <person name="Hensen N."/>
            <person name="Bonometti L."/>
            <person name="Westerberg I."/>
            <person name="Brannstrom I.O."/>
            <person name="Guillou S."/>
            <person name="Cros-Aarteil S."/>
            <person name="Calhoun S."/>
            <person name="Haridas S."/>
            <person name="Kuo A."/>
            <person name="Mondo S."/>
            <person name="Pangilinan J."/>
            <person name="Riley R."/>
            <person name="Labutti K."/>
            <person name="Andreopoulos B."/>
            <person name="Lipzen A."/>
            <person name="Chen C."/>
            <person name="Yanf M."/>
            <person name="Daum C."/>
            <person name="Ng V."/>
            <person name="Clum A."/>
            <person name="Steindorff A."/>
            <person name="Ohm R."/>
            <person name="Martin F."/>
            <person name="Silar P."/>
            <person name="Natvig D."/>
            <person name="Lalanne C."/>
            <person name="Gautier V."/>
            <person name="Ament-Velasquez S.L."/>
            <person name="Kruys A."/>
            <person name="Hutchinson M.I."/>
            <person name="Powell A.J."/>
            <person name="Barry K."/>
            <person name="Miller A.N."/>
            <person name="Grigoriev I.V."/>
            <person name="Debuchy R."/>
            <person name="Gladieux P."/>
            <person name="Thoren M.H."/>
            <person name="Johannesson H."/>
        </authorList>
    </citation>
    <scope>NUCLEOTIDE SEQUENCE</scope>
    <source>
        <strain evidence="3">SMH2532-1</strain>
    </source>
</reference>
<dbReference type="Proteomes" id="UP001174936">
    <property type="component" value="Unassembled WGS sequence"/>
</dbReference>
<evidence type="ECO:0000259" key="2">
    <source>
        <dbReference type="Pfam" id="PF01425"/>
    </source>
</evidence>
<comment type="caution">
    <text evidence="3">The sequence shown here is derived from an EMBL/GenBank/DDBJ whole genome shotgun (WGS) entry which is preliminary data.</text>
</comment>
<dbReference type="EMBL" id="JAULSV010000002">
    <property type="protein sequence ID" value="KAK0651054.1"/>
    <property type="molecule type" value="Genomic_DNA"/>
</dbReference>
<feature type="domain" description="Amidase" evidence="2">
    <location>
        <begin position="164"/>
        <end position="481"/>
    </location>
</feature>
<dbReference type="AlphaFoldDB" id="A0AA39YEV0"/>
<gene>
    <name evidence="3" type="ORF">B0T16DRAFT_403090</name>
</gene>
<sequence length="670" mass="72051">MQLRSNPHAPKVLEQVTQKRSYRRMHHFRNWGLKRELPTKQTPQLLINHPLDPSAPMVAPSLPLSTVDSNPRATVTMAPLQWTLPILGFGIGLAAATPHPNPGSGPGTPDGPALGSTTLFPLLENAGTPDLFPMPACGSFRLEEATIAQMQSAMQKKQLTAVQLVECYLARTHQTNPYINSLLEANPDALAIAESLDKERKAGKVRGPLHGIPFTVKENIASADKLSTTAGSYALLGNIVPRDAFIVKKLREAGAVLLGKATLSEWADMRSNNYSEGYSAVGGQCRSAYNLTLNPGGSSSGSAVGVAANAVAFSIGTETDGSVINPAMRNAIVGFKPTVGLTSRAGVVPESEHQDSVGTFGRTVADAVVVLDAIYGVDGRDNYTAAQKGKTPKGGYAQFLTGKGALKGASFGLPWKSFWNKADPEQLRALTAVLKVLEKQGATIVNETEITDYETIVSPDYWNWDLGTSRGFPNESEYTVVKVDFYNNIKTYLSELRNTNIRSLEDIVQYNYDNDGSEGGNPWPLGNPGFYSGQDGFLASLETKGIKDETYWQALGFTQGKTRKGIDDALTYKGKKLNGLLVPPDVGQSYQVAAQAGYPVVTVPVGTHSASGMGFGLAVMQTAWGEAELVKWGSAIEDALKGTSYGRTRPKWYGYLQRKIPVLNVYEGAD</sequence>
<dbReference type="InterPro" id="IPR023631">
    <property type="entry name" value="Amidase_dom"/>
</dbReference>
<dbReference type="InterPro" id="IPR036928">
    <property type="entry name" value="AS_sf"/>
</dbReference>
<feature type="region of interest" description="Disordered" evidence="1">
    <location>
        <begin position="97"/>
        <end position="117"/>
    </location>
</feature>
<dbReference type="Gene3D" id="3.90.1300.10">
    <property type="entry name" value="Amidase signature (AS) domain"/>
    <property type="match status" value="1"/>
</dbReference>
<name>A0AA39YEV0_9PEZI</name>
<organism evidence="3 4">
    <name type="scientific">Cercophora newfieldiana</name>
    <dbReference type="NCBI Taxonomy" id="92897"/>
    <lineage>
        <taxon>Eukaryota</taxon>
        <taxon>Fungi</taxon>
        <taxon>Dikarya</taxon>
        <taxon>Ascomycota</taxon>
        <taxon>Pezizomycotina</taxon>
        <taxon>Sordariomycetes</taxon>
        <taxon>Sordariomycetidae</taxon>
        <taxon>Sordariales</taxon>
        <taxon>Lasiosphaeriaceae</taxon>
        <taxon>Cercophora</taxon>
    </lineage>
</organism>
<dbReference type="Pfam" id="PF01425">
    <property type="entry name" value="Amidase"/>
    <property type="match status" value="1"/>
</dbReference>
<dbReference type="PANTHER" id="PTHR42678">
    <property type="entry name" value="AMIDASE"/>
    <property type="match status" value="1"/>
</dbReference>
<evidence type="ECO:0000313" key="4">
    <source>
        <dbReference type="Proteomes" id="UP001174936"/>
    </source>
</evidence>
<evidence type="ECO:0000256" key="1">
    <source>
        <dbReference type="SAM" id="MobiDB-lite"/>
    </source>
</evidence>